<feature type="region of interest" description="Disordered" evidence="1">
    <location>
        <begin position="123"/>
        <end position="177"/>
    </location>
</feature>
<reference evidence="2 3" key="1">
    <citation type="submission" date="2019-03" db="EMBL/GenBank/DDBJ databases">
        <title>Sequencing 23 genomes of Wallemia ichthyophaga.</title>
        <authorList>
            <person name="Gostincar C."/>
        </authorList>
    </citation>
    <scope>NUCLEOTIDE SEQUENCE [LARGE SCALE GENOMIC DNA]</scope>
    <source>
        <strain evidence="2 3">EXF-8621</strain>
    </source>
</reference>
<feature type="compositionally biased region" description="Polar residues" evidence="1">
    <location>
        <begin position="126"/>
        <end position="136"/>
    </location>
</feature>
<evidence type="ECO:0000313" key="2">
    <source>
        <dbReference type="EMBL" id="TIB12352.1"/>
    </source>
</evidence>
<feature type="region of interest" description="Disordered" evidence="1">
    <location>
        <begin position="42"/>
        <end position="101"/>
    </location>
</feature>
<evidence type="ECO:0000256" key="1">
    <source>
        <dbReference type="SAM" id="MobiDB-lite"/>
    </source>
</evidence>
<proteinExistence type="predicted"/>
<protein>
    <submittedName>
        <fullName evidence="2">Uncharacterized protein</fullName>
    </submittedName>
</protein>
<gene>
    <name evidence="2" type="ORF">E3P90_02087</name>
</gene>
<sequence length="492" mass="55099">MTTLYTSSTSSTRRHTWIAFSRAFTSFSSFSSFSSQRRWLHTHTDDDSGLSSPVGVPYGARLPRRSRRVAVSSSGDTNTNTQAHAYIEKPSTPTTHSSHRPPLLFTIRDQLAYGTELNELNELNERGNTSTTNTPTKSRKQRQAMKRALLEAGEHVNPLKQPQSRQLAQDTHTPNSPQYLYQNLHPRSYQQVSLALQRHSRRQVREALSAFPAQTLFHDSTLASILTVGLVQTRDVKGAAWYLEQLGEGVQLSEAAFVALLDGVPAERMGRRSESGSASTKQLRDQGRARRSSSFPPPYCSLVAQYQWRRLATLIDGVKPPQQALVNVLPLLALQRGLYVWGNGSATGYDNTQTHTRTQTNPHTALAVLRWLLRTGYDDSAALFVEEVLSGWEGSEHTKHTPQITSFALHSLNLLLKSLSHSHGDPAGPKFQERYKPYKYYKDASPASLQSCEQVVDFFCRRVPSLRLNGMTHAIVEGVRRGEKDIESNMKK</sequence>
<dbReference type="Proteomes" id="UP000306954">
    <property type="component" value="Unassembled WGS sequence"/>
</dbReference>
<accession>A0A4T0I4W2</accession>
<comment type="caution">
    <text evidence="2">The sequence shown here is derived from an EMBL/GenBank/DDBJ whole genome shotgun (WGS) entry which is preliminary data.</text>
</comment>
<dbReference type="AlphaFoldDB" id="A0A4T0I4W2"/>
<feature type="region of interest" description="Disordered" evidence="1">
    <location>
        <begin position="268"/>
        <end position="295"/>
    </location>
</feature>
<dbReference type="EMBL" id="SPOF01000019">
    <property type="protein sequence ID" value="TIB12352.1"/>
    <property type="molecule type" value="Genomic_DNA"/>
</dbReference>
<organism evidence="2 3">
    <name type="scientific">Wallemia ichthyophaga</name>
    <dbReference type="NCBI Taxonomy" id="245174"/>
    <lineage>
        <taxon>Eukaryota</taxon>
        <taxon>Fungi</taxon>
        <taxon>Dikarya</taxon>
        <taxon>Basidiomycota</taxon>
        <taxon>Wallemiomycotina</taxon>
        <taxon>Wallemiomycetes</taxon>
        <taxon>Wallemiales</taxon>
        <taxon>Wallemiaceae</taxon>
        <taxon>Wallemia</taxon>
    </lineage>
</organism>
<evidence type="ECO:0000313" key="3">
    <source>
        <dbReference type="Proteomes" id="UP000306954"/>
    </source>
</evidence>
<name>A0A4T0I4W2_WALIC</name>
<feature type="compositionally biased region" description="Polar residues" evidence="1">
    <location>
        <begin position="160"/>
        <end position="177"/>
    </location>
</feature>